<proteinExistence type="predicted"/>
<dbReference type="EMBL" id="CCMZ01000028">
    <property type="protein sequence ID" value="CDX20959.1"/>
    <property type="molecule type" value="Genomic_DNA"/>
</dbReference>
<keyword evidence="2" id="KW-1185">Reference proteome</keyword>
<sequence length="70" mass="7910">MSRFVSKRGRDLSIQDFGTERCAVWPFIAAIFYEDGEAARLAEHDSHLPRAWKQAALALPFAGYRGRAAR</sequence>
<organism evidence="1 2">
    <name type="scientific">Mesorhizobium plurifarium</name>
    <dbReference type="NCBI Taxonomy" id="69974"/>
    <lineage>
        <taxon>Bacteria</taxon>
        <taxon>Pseudomonadati</taxon>
        <taxon>Pseudomonadota</taxon>
        <taxon>Alphaproteobacteria</taxon>
        <taxon>Hyphomicrobiales</taxon>
        <taxon>Phyllobacteriaceae</taxon>
        <taxon>Mesorhizobium</taxon>
    </lineage>
</organism>
<evidence type="ECO:0000313" key="2">
    <source>
        <dbReference type="Proteomes" id="UP000045285"/>
    </source>
</evidence>
<protein>
    <submittedName>
        <fullName evidence="1">Uncharacterized protein</fullName>
    </submittedName>
</protein>
<dbReference type="Proteomes" id="UP000045285">
    <property type="component" value="Unassembled WGS sequence"/>
</dbReference>
<gene>
    <name evidence="1" type="ORF">MPL3356_340114</name>
</gene>
<evidence type="ECO:0000313" key="1">
    <source>
        <dbReference type="EMBL" id="CDX20959.1"/>
    </source>
</evidence>
<accession>A0A090FPT2</accession>
<reference evidence="2" key="1">
    <citation type="submission" date="2014-08" db="EMBL/GenBank/DDBJ databases">
        <authorList>
            <person name="Moulin L."/>
        </authorList>
    </citation>
    <scope>NUCLEOTIDE SEQUENCE [LARGE SCALE GENOMIC DNA]</scope>
</reference>
<dbReference type="AlphaFoldDB" id="A0A090FPT2"/>
<name>A0A090FPT2_MESPL</name>